<evidence type="ECO:0000313" key="16">
    <source>
        <dbReference type="EMBL" id="OSX76529.1"/>
    </source>
</evidence>
<feature type="coiled-coil region" evidence="14">
    <location>
        <begin position="49"/>
        <end position="99"/>
    </location>
</feature>
<evidence type="ECO:0000256" key="10">
    <source>
        <dbReference type="ARBA" id="ARBA00023054"/>
    </source>
</evidence>
<keyword evidence="12 15" id="KW-0472">Membrane</keyword>
<comment type="similarity">
    <text evidence="2">Belongs to the TMCO1 family.</text>
</comment>
<evidence type="ECO:0000256" key="11">
    <source>
        <dbReference type="ARBA" id="ARBA00023065"/>
    </source>
</evidence>
<keyword evidence="7" id="KW-0256">Endoplasmic reticulum</keyword>
<dbReference type="OrthoDB" id="342726at2759"/>
<keyword evidence="6 15" id="KW-0812">Transmembrane</keyword>
<dbReference type="InterPro" id="IPR002809">
    <property type="entry name" value="EMC3/TMCO1"/>
</dbReference>
<dbReference type="EMBL" id="KV918863">
    <property type="protein sequence ID" value="OSX76529.1"/>
    <property type="molecule type" value="Genomic_DNA"/>
</dbReference>
<evidence type="ECO:0000256" key="4">
    <source>
        <dbReference type="ARBA" id="ARBA00022568"/>
    </source>
</evidence>
<dbReference type="PANTHER" id="PTHR20917:SF0">
    <property type="entry name" value="CALCIUM LOAD-ACTIVATED CALCIUM CHANNEL"/>
    <property type="match status" value="1"/>
</dbReference>
<dbReference type="Pfam" id="PF01956">
    <property type="entry name" value="EMC3_TMCO1"/>
    <property type="match status" value="1"/>
</dbReference>
<keyword evidence="13" id="KW-0407">Ion channel</keyword>
<feature type="transmembrane region" description="Helical" evidence="15">
    <location>
        <begin position="21"/>
        <end position="46"/>
    </location>
</feature>
<accession>A0A1X6P6J7</accession>
<dbReference type="PANTHER" id="PTHR20917">
    <property type="entry name" value="PNAS-RELATED"/>
    <property type="match status" value="1"/>
</dbReference>
<keyword evidence="10 14" id="KW-0175">Coiled coil</keyword>
<evidence type="ECO:0000256" key="12">
    <source>
        <dbReference type="ARBA" id="ARBA00023136"/>
    </source>
</evidence>
<dbReference type="GO" id="GO:0005262">
    <property type="term" value="F:calcium channel activity"/>
    <property type="evidence" value="ECO:0007669"/>
    <property type="project" value="UniProtKB-KW"/>
</dbReference>
<gene>
    <name evidence="16" type="ORF">BU14_0187s0008</name>
</gene>
<keyword evidence="17" id="KW-1185">Reference proteome</keyword>
<reference evidence="16 17" key="1">
    <citation type="submission" date="2017-03" db="EMBL/GenBank/DDBJ databases">
        <title>WGS assembly of Porphyra umbilicalis.</title>
        <authorList>
            <person name="Brawley S.H."/>
            <person name="Blouin N.A."/>
            <person name="Ficko-Blean E."/>
            <person name="Wheeler G.L."/>
            <person name="Lohr M."/>
            <person name="Goodson H.V."/>
            <person name="Jenkins J.W."/>
            <person name="Blaby-Haas C.E."/>
            <person name="Helliwell K.E."/>
            <person name="Chan C."/>
            <person name="Marriage T."/>
            <person name="Bhattacharya D."/>
            <person name="Klein A.S."/>
            <person name="Badis Y."/>
            <person name="Brodie J."/>
            <person name="Cao Y."/>
            <person name="Collen J."/>
            <person name="Dittami S.M."/>
            <person name="Gachon C.M."/>
            <person name="Green B.R."/>
            <person name="Karpowicz S."/>
            <person name="Kim J.W."/>
            <person name="Kudahl U."/>
            <person name="Lin S."/>
            <person name="Michel G."/>
            <person name="Mittag M."/>
            <person name="Olson B.J."/>
            <person name="Pangilinan J."/>
            <person name="Peng Y."/>
            <person name="Qiu H."/>
            <person name="Shu S."/>
            <person name="Singer J.T."/>
            <person name="Smith A.G."/>
            <person name="Sprecher B.N."/>
            <person name="Wagner V."/>
            <person name="Wang W."/>
            <person name="Wang Z.-Y."/>
            <person name="Yan J."/>
            <person name="Yarish C."/>
            <person name="Zoeuner-Riek S."/>
            <person name="Zhuang Y."/>
            <person name="Zou Y."/>
            <person name="Lindquist E.A."/>
            <person name="Grimwood J."/>
            <person name="Barry K."/>
            <person name="Rokhsar D.S."/>
            <person name="Schmutz J."/>
            <person name="Stiller J.W."/>
            <person name="Grossman A.R."/>
            <person name="Prochnik S.E."/>
        </authorList>
    </citation>
    <scope>NUCLEOTIDE SEQUENCE [LARGE SCALE GENOMIC DNA]</scope>
    <source>
        <strain evidence="16">4086291</strain>
    </source>
</reference>
<evidence type="ECO:0000256" key="9">
    <source>
        <dbReference type="ARBA" id="ARBA00022989"/>
    </source>
</evidence>
<evidence type="ECO:0000256" key="14">
    <source>
        <dbReference type="SAM" id="Coils"/>
    </source>
</evidence>
<keyword evidence="8" id="KW-0106">Calcium</keyword>
<evidence type="ECO:0008006" key="18">
    <source>
        <dbReference type="Google" id="ProtNLM"/>
    </source>
</evidence>
<evidence type="ECO:0000256" key="3">
    <source>
        <dbReference type="ARBA" id="ARBA00022448"/>
    </source>
</evidence>
<keyword evidence="4" id="KW-0109">Calcium transport</keyword>
<dbReference type="InterPro" id="IPR008559">
    <property type="entry name" value="TMCO1"/>
</dbReference>
<evidence type="ECO:0000256" key="5">
    <source>
        <dbReference type="ARBA" id="ARBA00022673"/>
    </source>
</evidence>
<evidence type="ECO:0000256" key="7">
    <source>
        <dbReference type="ARBA" id="ARBA00022824"/>
    </source>
</evidence>
<protein>
    <recommendedName>
        <fullName evidence="18">Calcium load-activated calcium channel</fullName>
    </recommendedName>
</protein>
<evidence type="ECO:0000256" key="13">
    <source>
        <dbReference type="ARBA" id="ARBA00023303"/>
    </source>
</evidence>
<dbReference type="SMART" id="SM01415">
    <property type="entry name" value="DUF106"/>
    <property type="match status" value="1"/>
</dbReference>
<evidence type="ECO:0000256" key="6">
    <source>
        <dbReference type="ARBA" id="ARBA00022692"/>
    </source>
</evidence>
<organism evidence="16 17">
    <name type="scientific">Porphyra umbilicalis</name>
    <name type="common">Purple laver</name>
    <name type="synonym">Red alga</name>
    <dbReference type="NCBI Taxonomy" id="2786"/>
    <lineage>
        <taxon>Eukaryota</taxon>
        <taxon>Rhodophyta</taxon>
        <taxon>Bangiophyceae</taxon>
        <taxon>Bangiales</taxon>
        <taxon>Bangiaceae</taxon>
        <taxon>Porphyra</taxon>
    </lineage>
</organism>
<keyword evidence="11" id="KW-0406">Ion transport</keyword>
<evidence type="ECO:0000256" key="1">
    <source>
        <dbReference type="ARBA" id="ARBA00004477"/>
    </source>
</evidence>
<evidence type="ECO:0000256" key="2">
    <source>
        <dbReference type="ARBA" id="ARBA00006537"/>
    </source>
</evidence>
<proteinExistence type="inferred from homology"/>
<dbReference type="GO" id="GO:0032469">
    <property type="term" value="P:endoplasmic reticulum calcium ion homeostasis"/>
    <property type="evidence" value="ECO:0007669"/>
    <property type="project" value="InterPro"/>
</dbReference>
<evidence type="ECO:0000256" key="8">
    <source>
        <dbReference type="ARBA" id="ARBA00022837"/>
    </source>
</evidence>
<keyword evidence="5" id="KW-0107">Calcium channel</keyword>
<comment type="subcellular location">
    <subcellularLocation>
        <location evidence="1">Endoplasmic reticulum membrane</location>
        <topology evidence="1">Multi-pass membrane protein</topology>
    </subcellularLocation>
</comment>
<evidence type="ECO:0000256" key="15">
    <source>
        <dbReference type="SAM" id="Phobius"/>
    </source>
</evidence>
<dbReference type="Proteomes" id="UP000218209">
    <property type="component" value="Unassembled WGS sequence"/>
</dbReference>
<name>A0A1X6P6J7_PORUM</name>
<sequence length="208" mass="22093">MAVADAAAAAAADVVTTPPSYWSGVGIVALSAVLALAMEAFTWAMVYRKEEYQAAKARVKVLAERLAREEATIEPAHRRKAQEKRLAGLTEDLKTASSALSSPTRTGVSLTTSAVLFLAYRFLSSAYAGTVVARLPFAAPPFFHGMTRRGLGDGGDATDASFAFVYAVATMALKGNMQRALGFTPPRGAYDALKASRKMAEEHAEKQS</sequence>
<keyword evidence="3" id="KW-0813">Transport</keyword>
<dbReference type="GO" id="GO:0005789">
    <property type="term" value="C:endoplasmic reticulum membrane"/>
    <property type="evidence" value="ECO:0007669"/>
    <property type="project" value="UniProtKB-SubCell"/>
</dbReference>
<keyword evidence="9 15" id="KW-1133">Transmembrane helix</keyword>
<dbReference type="AlphaFoldDB" id="A0A1X6P6J7"/>
<evidence type="ECO:0000313" key="17">
    <source>
        <dbReference type="Proteomes" id="UP000218209"/>
    </source>
</evidence>